<dbReference type="EMBL" id="RCMG01001026">
    <property type="protein sequence ID" value="KAG2838652.1"/>
    <property type="molecule type" value="Genomic_DNA"/>
</dbReference>
<evidence type="ECO:0000313" key="2">
    <source>
        <dbReference type="Proteomes" id="UP000735874"/>
    </source>
</evidence>
<gene>
    <name evidence="1" type="ORF">PC113_g19629</name>
</gene>
<dbReference type="Proteomes" id="UP000735874">
    <property type="component" value="Unassembled WGS sequence"/>
</dbReference>
<proteinExistence type="predicted"/>
<protein>
    <submittedName>
        <fullName evidence="1">Uncharacterized protein</fullName>
    </submittedName>
</protein>
<comment type="caution">
    <text evidence="1">The sequence shown here is derived from an EMBL/GenBank/DDBJ whole genome shotgun (WGS) entry which is preliminary data.</text>
</comment>
<evidence type="ECO:0000313" key="1">
    <source>
        <dbReference type="EMBL" id="KAG2838652.1"/>
    </source>
</evidence>
<dbReference type="VEuPathDB" id="FungiDB:PC110_g11222"/>
<accession>A0A8T0YB49</accession>
<name>A0A8T0YB49_9STRA</name>
<sequence length="87" mass="9708">MAAPCSKTDLRKMMLYLLKNTSTSSDYEDAALLCKQNLTIDATDILFVRFICLKTSEEQELPLFPDLDFVTCPVYAIALALITQTAP</sequence>
<reference evidence="1" key="1">
    <citation type="submission" date="2018-10" db="EMBL/GenBank/DDBJ databases">
        <title>Effector identification in a new, highly contiguous assembly of the strawberry crown rot pathogen Phytophthora cactorum.</title>
        <authorList>
            <person name="Armitage A.D."/>
            <person name="Nellist C.F."/>
            <person name="Bates H."/>
            <person name="Vickerstaff R.J."/>
            <person name="Harrison R.J."/>
        </authorList>
    </citation>
    <scope>NUCLEOTIDE SEQUENCE</scope>
    <source>
        <strain evidence="1">15-7</strain>
    </source>
</reference>
<organism evidence="1 2">
    <name type="scientific">Phytophthora cactorum</name>
    <dbReference type="NCBI Taxonomy" id="29920"/>
    <lineage>
        <taxon>Eukaryota</taxon>
        <taxon>Sar</taxon>
        <taxon>Stramenopiles</taxon>
        <taxon>Oomycota</taxon>
        <taxon>Peronosporomycetes</taxon>
        <taxon>Peronosporales</taxon>
        <taxon>Peronosporaceae</taxon>
        <taxon>Phytophthora</taxon>
    </lineage>
</organism>
<dbReference type="AlphaFoldDB" id="A0A8T0YB49"/>